<dbReference type="EMBL" id="GGEC01064096">
    <property type="protein sequence ID" value="MBX44580.1"/>
    <property type="molecule type" value="Transcribed_RNA"/>
</dbReference>
<organism evidence="1">
    <name type="scientific">Rhizophora mucronata</name>
    <name type="common">Asiatic mangrove</name>
    <dbReference type="NCBI Taxonomy" id="61149"/>
    <lineage>
        <taxon>Eukaryota</taxon>
        <taxon>Viridiplantae</taxon>
        <taxon>Streptophyta</taxon>
        <taxon>Embryophyta</taxon>
        <taxon>Tracheophyta</taxon>
        <taxon>Spermatophyta</taxon>
        <taxon>Magnoliopsida</taxon>
        <taxon>eudicotyledons</taxon>
        <taxon>Gunneridae</taxon>
        <taxon>Pentapetalae</taxon>
        <taxon>rosids</taxon>
        <taxon>fabids</taxon>
        <taxon>Malpighiales</taxon>
        <taxon>Rhizophoraceae</taxon>
        <taxon>Rhizophora</taxon>
    </lineage>
</organism>
<proteinExistence type="predicted"/>
<dbReference type="AlphaFoldDB" id="A0A2P2NQ91"/>
<reference evidence="1" key="1">
    <citation type="submission" date="2018-02" db="EMBL/GenBank/DDBJ databases">
        <title>Rhizophora mucronata_Transcriptome.</title>
        <authorList>
            <person name="Meera S.P."/>
            <person name="Sreeshan A."/>
            <person name="Augustine A."/>
        </authorList>
    </citation>
    <scope>NUCLEOTIDE SEQUENCE</scope>
    <source>
        <tissue evidence="1">Leaf</tissue>
    </source>
</reference>
<accession>A0A2P2NQ91</accession>
<evidence type="ECO:0000313" key="1">
    <source>
        <dbReference type="EMBL" id="MBX44580.1"/>
    </source>
</evidence>
<name>A0A2P2NQ91_RHIMU</name>
<sequence length="42" mass="4709">MFNRKNNLDDPSIEFVHCSCSVDLYSCSISSSPFMLHANGEI</sequence>
<protein>
    <submittedName>
        <fullName evidence="1">Uncharacterized protein</fullName>
    </submittedName>
</protein>